<evidence type="ECO:0000313" key="1">
    <source>
        <dbReference type="EMBL" id="DAD35361.1"/>
    </source>
</evidence>
<dbReference type="EMBL" id="DUZY01000004">
    <property type="protein sequence ID" value="DAD35361.1"/>
    <property type="molecule type" value="Genomic_DNA"/>
</dbReference>
<name>A0A822YUV6_NELNU</name>
<dbReference type="Proteomes" id="UP000607653">
    <property type="component" value="Unassembled WGS sequence"/>
</dbReference>
<reference evidence="1 2" key="1">
    <citation type="journal article" date="2020" name="Mol. Biol. Evol.">
        <title>Distinct Expression and Methylation Patterns for Genes with Different Fates following a Single Whole-Genome Duplication in Flowering Plants.</title>
        <authorList>
            <person name="Shi T."/>
            <person name="Rahmani R.S."/>
            <person name="Gugger P.F."/>
            <person name="Wang M."/>
            <person name="Li H."/>
            <person name="Zhang Y."/>
            <person name="Li Z."/>
            <person name="Wang Q."/>
            <person name="Van de Peer Y."/>
            <person name="Marchal K."/>
            <person name="Chen J."/>
        </authorList>
    </citation>
    <scope>NUCLEOTIDE SEQUENCE [LARGE SCALE GENOMIC DNA]</scope>
    <source>
        <tissue evidence="1">Leaf</tissue>
    </source>
</reference>
<keyword evidence="2" id="KW-1185">Reference proteome</keyword>
<evidence type="ECO:0000313" key="2">
    <source>
        <dbReference type="Proteomes" id="UP000607653"/>
    </source>
</evidence>
<dbReference type="AlphaFoldDB" id="A0A822YUV6"/>
<organism evidence="1 2">
    <name type="scientific">Nelumbo nucifera</name>
    <name type="common">Sacred lotus</name>
    <dbReference type="NCBI Taxonomy" id="4432"/>
    <lineage>
        <taxon>Eukaryota</taxon>
        <taxon>Viridiplantae</taxon>
        <taxon>Streptophyta</taxon>
        <taxon>Embryophyta</taxon>
        <taxon>Tracheophyta</taxon>
        <taxon>Spermatophyta</taxon>
        <taxon>Magnoliopsida</taxon>
        <taxon>Proteales</taxon>
        <taxon>Nelumbonaceae</taxon>
        <taxon>Nelumbo</taxon>
    </lineage>
</organism>
<protein>
    <submittedName>
        <fullName evidence="1">Uncharacterized protein</fullName>
    </submittedName>
</protein>
<accession>A0A822YUV6</accession>
<comment type="caution">
    <text evidence="1">The sequence shown here is derived from an EMBL/GenBank/DDBJ whole genome shotgun (WGS) entry which is preliminary data.</text>
</comment>
<sequence length="257" mass="28302">MGLMAQMVSDGASCEKGLTQLAVEDNPGSVFENYKEWTVRRALGSCLDLKSSWIKWPIDVNSGLDADMEEHGEALDVDWGILNQSNSIYSLIRERDGSGKNLALRAFLVWVLLLALVSGLVLCEGGSNQLCIEGADSQVATKLSLTLDWFVRNIQMPANRNQGIQGPAEASSPSNNKISMINHDIAAPQLWITGRNQLRAAQLTRLPQMRGLGRDRCMQPYPCAHTGRLHSDILERAQAVIVLQSMHKSLPMHLLSL</sequence>
<gene>
    <name evidence="1" type="ORF">HUJ06_006001</name>
</gene>
<proteinExistence type="predicted"/>